<dbReference type="RefSeq" id="WP_115936921.1">
    <property type="nucleotide sequence ID" value="NZ_QRDW01000005.1"/>
</dbReference>
<keyword evidence="10" id="KW-1185">Reference proteome</keyword>
<feature type="transmembrane region" description="Helical" evidence="7">
    <location>
        <begin position="351"/>
        <end position="374"/>
    </location>
</feature>
<feature type="domain" description="ABC transmembrane type-1" evidence="8">
    <location>
        <begin position="69"/>
        <end position="274"/>
    </location>
</feature>
<organism evidence="9 10">
    <name type="scientific">Aestuariispira insulae</name>
    <dbReference type="NCBI Taxonomy" id="1461337"/>
    <lineage>
        <taxon>Bacteria</taxon>
        <taxon>Pseudomonadati</taxon>
        <taxon>Pseudomonadota</taxon>
        <taxon>Alphaproteobacteria</taxon>
        <taxon>Rhodospirillales</taxon>
        <taxon>Kiloniellaceae</taxon>
        <taxon>Aestuariispira</taxon>
    </lineage>
</organism>
<evidence type="ECO:0000256" key="6">
    <source>
        <dbReference type="ARBA" id="ARBA00023136"/>
    </source>
</evidence>
<evidence type="ECO:0000259" key="8">
    <source>
        <dbReference type="PROSITE" id="PS50928"/>
    </source>
</evidence>
<dbReference type="GO" id="GO:0055085">
    <property type="term" value="P:transmembrane transport"/>
    <property type="evidence" value="ECO:0007669"/>
    <property type="project" value="InterPro"/>
</dbReference>
<dbReference type="InterPro" id="IPR000515">
    <property type="entry name" value="MetI-like"/>
</dbReference>
<dbReference type="InterPro" id="IPR035906">
    <property type="entry name" value="MetI-like_sf"/>
</dbReference>
<name>A0A3D9HJG4_9PROT</name>
<dbReference type="EMBL" id="QRDW01000005">
    <property type="protein sequence ID" value="RED49662.1"/>
    <property type="molecule type" value="Genomic_DNA"/>
</dbReference>
<sequence>MSSQEPTSSPARVGLMNRLLGHRDNHWTIGAFLVAGLVILPVAAILTLAFNPEENIWPHLFDTMLPRYVANTLQLMLGVGGGVFLIGVGTAWLVTMCRFPGKRYFEWALLLPLAMPGYVVAYVYTDLLEYAGPVQSSLRALFDWQLKSDYWFPEIRTTGGAIAMLSLVLYPYVYLLTRAAFLQQSVCVLEAGRVLGRSPWQCFWSIALPMARPAIVIGMALAMMETLNDFGTIDFFGVHTLTAGVFDVWMEMGNLGGAAQISLVMLAFVIALLWIERTSRKGQRYHNTTTRYKSLKGFQLGGAANIGAALACLTPILLGFAIPAATLTYYAVMNWQQSWTPEYFTYAGNSLMLSAAAALIAVLIGLFLAYALRLGKSPALKAATRIANVGYAMPGAVLAIGVLIPFARFDNAVDAVMREHFGISTGLMLSGTAVAIIFAYSVRFLTVGMGGVESALLKVTPNMDDAARTLGERPLGVLRRVHLPMIKSGLLGGGILVFVDGMKELPATLILRPFNFDTLATFVYQFASDELLEESALGALTIVAAGILPVILLSRAIRTSRPGHSN</sequence>
<feature type="transmembrane region" description="Helical" evidence="7">
    <location>
        <begin position="70"/>
        <end position="95"/>
    </location>
</feature>
<feature type="transmembrane region" description="Helical" evidence="7">
    <location>
        <begin position="161"/>
        <end position="181"/>
    </location>
</feature>
<protein>
    <submittedName>
        <fullName evidence="9">Iron(III) transport system permease protein</fullName>
    </submittedName>
</protein>
<comment type="similarity">
    <text evidence="7">Belongs to the binding-protein-dependent transport system permease family.</text>
</comment>
<keyword evidence="5 7" id="KW-1133">Transmembrane helix</keyword>
<dbReference type="SUPFAM" id="SSF161098">
    <property type="entry name" value="MetI-like"/>
    <property type="match status" value="2"/>
</dbReference>
<keyword evidence="2 7" id="KW-0813">Transport</keyword>
<feature type="transmembrane region" description="Helical" evidence="7">
    <location>
        <begin position="303"/>
        <end position="331"/>
    </location>
</feature>
<feature type="transmembrane region" description="Helical" evidence="7">
    <location>
        <begin position="202"/>
        <end position="224"/>
    </location>
</feature>
<dbReference type="PANTHER" id="PTHR30183">
    <property type="entry name" value="MOLYBDENUM TRANSPORT SYSTEM PERMEASE PROTEIN MODB"/>
    <property type="match status" value="1"/>
</dbReference>
<feature type="transmembrane region" description="Helical" evidence="7">
    <location>
        <begin position="386"/>
        <end position="409"/>
    </location>
</feature>
<dbReference type="Gene3D" id="1.10.3720.10">
    <property type="entry name" value="MetI-like"/>
    <property type="match status" value="2"/>
</dbReference>
<comment type="subcellular location">
    <subcellularLocation>
        <location evidence="1 7">Cell membrane</location>
        <topology evidence="1 7">Multi-pass membrane protein</topology>
    </subcellularLocation>
</comment>
<gene>
    <name evidence="9" type="ORF">DFP90_10533</name>
</gene>
<feature type="transmembrane region" description="Helical" evidence="7">
    <location>
        <begin position="107"/>
        <end position="125"/>
    </location>
</feature>
<feature type="transmembrane region" description="Helical" evidence="7">
    <location>
        <begin position="27"/>
        <end position="50"/>
    </location>
</feature>
<dbReference type="PROSITE" id="PS50928">
    <property type="entry name" value="ABC_TM1"/>
    <property type="match status" value="2"/>
</dbReference>
<evidence type="ECO:0000256" key="2">
    <source>
        <dbReference type="ARBA" id="ARBA00022448"/>
    </source>
</evidence>
<dbReference type="PANTHER" id="PTHR30183:SF2">
    <property type="entry name" value="IRON UTILIZATION PROTEIN"/>
    <property type="match status" value="1"/>
</dbReference>
<evidence type="ECO:0000313" key="9">
    <source>
        <dbReference type="EMBL" id="RED49662.1"/>
    </source>
</evidence>
<dbReference type="OrthoDB" id="9790211at2"/>
<comment type="caution">
    <text evidence="9">The sequence shown here is derived from an EMBL/GenBank/DDBJ whole genome shotgun (WGS) entry which is preliminary data.</text>
</comment>
<feature type="transmembrane region" description="Helical" evidence="7">
    <location>
        <begin position="421"/>
        <end position="440"/>
    </location>
</feature>
<dbReference type="AlphaFoldDB" id="A0A3D9HJG4"/>
<evidence type="ECO:0000256" key="7">
    <source>
        <dbReference type="RuleBase" id="RU363032"/>
    </source>
</evidence>
<dbReference type="Pfam" id="PF00528">
    <property type="entry name" value="BPD_transp_1"/>
    <property type="match status" value="2"/>
</dbReference>
<evidence type="ECO:0000256" key="1">
    <source>
        <dbReference type="ARBA" id="ARBA00004651"/>
    </source>
</evidence>
<feature type="domain" description="ABC transmembrane type-1" evidence="8">
    <location>
        <begin position="347"/>
        <end position="552"/>
    </location>
</feature>
<evidence type="ECO:0000256" key="4">
    <source>
        <dbReference type="ARBA" id="ARBA00022692"/>
    </source>
</evidence>
<reference evidence="9 10" key="1">
    <citation type="submission" date="2018-07" db="EMBL/GenBank/DDBJ databases">
        <title>Genomic Encyclopedia of Type Strains, Phase III (KMG-III): the genomes of soil and plant-associated and newly described type strains.</title>
        <authorList>
            <person name="Whitman W."/>
        </authorList>
    </citation>
    <scope>NUCLEOTIDE SEQUENCE [LARGE SCALE GENOMIC DNA]</scope>
    <source>
        <strain evidence="9 10">CECT 8488</strain>
    </source>
</reference>
<evidence type="ECO:0000256" key="5">
    <source>
        <dbReference type="ARBA" id="ARBA00022989"/>
    </source>
</evidence>
<dbReference type="Proteomes" id="UP000256845">
    <property type="component" value="Unassembled WGS sequence"/>
</dbReference>
<keyword evidence="3" id="KW-1003">Cell membrane</keyword>
<keyword evidence="6 7" id="KW-0472">Membrane</keyword>
<dbReference type="CDD" id="cd06261">
    <property type="entry name" value="TM_PBP2"/>
    <property type="match status" value="2"/>
</dbReference>
<feature type="transmembrane region" description="Helical" evidence="7">
    <location>
        <begin position="536"/>
        <end position="557"/>
    </location>
</feature>
<evidence type="ECO:0000256" key="3">
    <source>
        <dbReference type="ARBA" id="ARBA00022475"/>
    </source>
</evidence>
<proteinExistence type="inferred from homology"/>
<dbReference type="GO" id="GO:0005886">
    <property type="term" value="C:plasma membrane"/>
    <property type="evidence" value="ECO:0007669"/>
    <property type="project" value="UniProtKB-SubCell"/>
</dbReference>
<evidence type="ECO:0000313" key="10">
    <source>
        <dbReference type="Proteomes" id="UP000256845"/>
    </source>
</evidence>
<dbReference type="FunFam" id="1.10.3720.10:FF:000088">
    <property type="entry name" value="Iron(III) ABC transporter, permease protein"/>
    <property type="match status" value="1"/>
</dbReference>
<keyword evidence="4 7" id="KW-0812">Transmembrane</keyword>
<feature type="transmembrane region" description="Helical" evidence="7">
    <location>
        <begin position="255"/>
        <end position="275"/>
    </location>
</feature>
<accession>A0A3D9HJG4</accession>